<proteinExistence type="predicted"/>
<reference evidence="3" key="1">
    <citation type="submission" date="2015-09" db="EMBL/GenBank/DDBJ databases">
        <authorList>
            <consortium name="Pathogen Informatics"/>
        </authorList>
    </citation>
    <scope>NUCLEOTIDE SEQUENCE [LARGE SCALE GENOMIC DNA]</scope>
    <source>
        <strain evidence="3">Lake Konstanz</strain>
    </source>
</reference>
<feature type="transmembrane region" description="Helical" evidence="1">
    <location>
        <begin position="20"/>
        <end position="44"/>
    </location>
</feature>
<dbReference type="AlphaFoldDB" id="A0A0S4J384"/>
<dbReference type="EMBL" id="CYKH01001196">
    <property type="protein sequence ID" value="CUG85772.1"/>
    <property type="molecule type" value="Genomic_DNA"/>
</dbReference>
<feature type="transmembrane region" description="Helical" evidence="1">
    <location>
        <begin position="266"/>
        <end position="284"/>
    </location>
</feature>
<feature type="non-terminal residue" evidence="2">
    <location>
        <position position="394"/>
    </location>
</feature>
<feature type="transmembrane region" description="Helical" evidence="1">
    <location>
        <begin position="296"/>
        <end position="321"/>
    </location>
</feature>
<feature type="non-terminal residue" evidence="2">
    <location>
        <position position="1"/>
    </location>
</feature>
<keyword evidence="1" id="KW-0472">Membrane</keyword>
<keyword evidence="1" id="KW-0812">Transmembrane</keyword>
<gene>
    <name evidence="2" type="ORF">BSAL_90665</name>
</gene>
<sequence length="394" mass="42459">SSNLFQINVGSDDNAVGYGYRGVLVSSLLLVLGSAVLLIISALVKRRLDSRSRRPTHPVSWRTIAADFGLPGWLIAGPCATAVPPMLSAAVSLASVSPWTAGTGAGDGVLIMLSLLLGSTLVAWCFKALLRPRHGGWFTAVPRGPAHELQRVPRAVRWLLGGAYSWAPDPRLRTAANRRFMSAYGSLFLSMWPHRHWWFLMDMSTSVVVGFLAALPSLFVHRDDAATLIPAICTGALHTATAVQVAILAAFTLLHPVAVRWEYGGSLLSTLLGAVGALLTSFAAEGFDGLDNAANGVAIVQMIISIIMLLLGFSEDIFALLTSQPTRWRRLLPDDSKLSGSPLRCSKRCLLLSQLHVPRQKEATSTCFDCVANSSDTYEALEALILKITEARLF</sequence>
<evidence type="ECO:0000313" key="2">
    <source>
        <dbReference type="EMBL" id="CUG85772.1"/>
    </source>
</evidence>
<name>A0A0S4J384_BODSA</name>
<feature type="transmembrane region" description="Helical" evidence="1">
    <location>
        <begin position="197"/>
        <end position="219"/>
    </location>
</feature>
<keyword evidence="1" id="KW-1133">Transmembrane helix</keyword>
<feature type="transmembrane region" description="Helical" evidence="1">
    <location>
        <begin position="225"/>
        <end position="254"/>
    </location>
</feature>
<keyword evidence="3" id="KW-1185">Reference proteome</keyword>
<organism evidence="2 3">
    <name type="scientific">Bodo saltans</name>
    <name type="common">Flagellated protozoan</name>
    <dbReference type="NCBI Taxonomy" id="75058"/>
    <lineage>
        <taxon>Eukaryota</taxon>
        <taxon>Discoba</taxon>
        <taxon>Euglenozoa</taxon>
        <taxon>Kinetoplastea</taxon>
        <taxon>Metakinetoplastina</taxon>
        <taxon>Eubodonida</taxon>
        <taxon>Bodonidae</taxon>
        <taxon>Bodo</taxon>
    </lineage>
</organism>
<feature type="transmembrane region" description="Helical" evidence="1">
    <location>
        <begin position="108"/>
        <end position="130"/>
    </location>
</feature>
<feature type="transmembrane region" description="Helical" evidence="1">
    <location>
        <begin position="64"/>
        <end position="88"/>
    </location>
</feature>
<protein>
    <submittedName>
        <fullName evidence="2">GPI-anchored surface protein, putative</fullName>
    </submittedName>
</protein>
<dbReference type="Proteomes" id="UP000051952">
    <property type="component" value="Unassembled WGS sequence"/>
</dbReference>
<accession>A0A0S4J384</accession>
<dbReference type="VEuPathDB" id="TriTrypDB:BSAL_90665"/>
<evidence type="ECO:0000313" key="3">
    <source>
        <dbReference type="Proteomes" id="UP000051952"/>
    </source>
</evidence>
<evidence type="ECO:0000256" key="1">
    <source>
        <dbReference type="SAM" id="Phobius"/>
    </source>
</evidence>